<reference evidence="2" key="1">
    <citation type="journal article" date="2014" name="Int. J. Syst. Evol. Microbiol.">
        <title>Complete genome sequence of Corynebacterium casei LMG S-19264T (=DSM 44701T), isolated from a smear-ripened cheese.</title>
        <authorList>
            <consortium name="US DOE Joint Genome Institute (JGI-PGF)"/>
            <person name="Walter F."/>
            <person name="Albersmeier A."/>
            <person name="Kalinowski J."/>
            <person name="Ruckert C."/>
        </authorList>
    </citation>
    <scope>NUCLEOTIDE SEQUENCE</scope>
    <source>
        <strain evidence="2">JCM 4490</strain>
    </source>
</reference>
<feature type="region of interest" description="Disordered" evidence="1">
    <location>
        <begin position="27"/>
        <end position="68"/>
    </location>
</feature>
<keyword evidence="3" id="KW-1185">Reference proteome</keyword>
<evidence type="ECO:0000313" key="2">
    <source>
        <dbReference type="EMBL" id="GGW54284.1"/>
    </source>
</evidence>
<dbReference type="RefSeq" id="WP_190016203.1">
    <property type="nucleotide sequence ID" value="NZ_BMUE01000006.1"/>
</dbReference>
<dbReference type="AlphaFoldDB" id="A0A918MT08"/>
<protein>
    <submittedName>
        <fullName evidence="2">Uncharacterized protein</fullName>
    </submittedName>
</protein>
<evidence type="ECO:0000256" key="1">
    <source>
        <dbReference type="SAM" id="MobiDB-lite"/>
    </source>
</evidence>
<dbReference type="EMBL" id="BMUE01000006">
    <property type="protein sequence ID" value="GGW54284.1"/>
    <property type="molecule type" value="Genomic_DNA"/>
</dbReference>
<sequence length="68" mass="7716">MPRSWSRGVDRLHYEAIDGDYDRLKKTAKAHELHDGQRSAKPSRPGRAELSGPTSSDASTPKKRRWGR</sequence>
<dbReference type="Proteomes" id="UP000620224">
    <property type="component" value="Unassembled WGS sequence"/>
</dbReference>
<evidence type="ECO:0000313" key="3">
    <source>
        <dbReference type="Proteomes" id="UP000620224"/>
    </source>
</evidence>
<name>A0A918MT08_9ACTN</name>
<gene>
    <name evidence="2" type="ORF">GCM10010503_34410</name>
</gene>
<organism evidence="2 3">
    <name type="scientific">Streptomyces lucensis JCM 4490</name>
    <dbReference type="NCBI Taxonomy" id="1306176"/>
    <lineage>
        <taxon>Bacteria</taxon>
        <taxon>Bacillati</taxon>
        <taxon>Actinomycetota</taxon>
        <taxon>Actinomycetes</taxon>
        <taxon>Kitasatosporales</taxon>
        <taxon>Streptomycetaceae</taxon>
        <taxon>Streptomyces</taxon>
    </lineage>
</organism>
<proteinExistence type="predicted"/>
<feature type="compositionally biased region" description="Basic and acidic residues" evidence="1">
    <location>
        <begin position="27"/>
        <end position="38"/>
    </location>
</feature>
<comment type="caution">
    <text evidence="2">The sequence shown here is derived from an EMBL/GenBank/DDBJ whole genome shotgun (WGS) entry which is preliminary data.</text>
</comment>
<reference evidence="2" key="2">
    <citation type="submission" date="2020-09" db="EMBL/GenBank/DDBJ databases">
        <authorList>
            <person name="Sun Q."/>
            <person name="Ohkuma M."/>
        </authorList>
    </citation>
    <scope>NUCLEOTIDE SEQUENCE</scope>
    <source>
        <strain evidence="2">JCM 4490</strain>
    </source>
</reference>
<accession>A0A918MT08</accession>